<evidence type="ECO:0000256" key="1">
    <source>
        <dbReference type="SAM" id="MobiDB-lite"/>
    </source>
</evidence>
<feature type="compositionally biased region" description="Basic and acidic residues" evidence="1">
    <location>
        <begin position="45"/>
        <end position="60"/>
    </location>
</feature>
<reference evidence="2" key="1">
    <citation type="submission" date="2016-08" db="EMBL/GenBank/DDBJ databases">
        <authorList>
            <person name="Seilhamer J.J."/>
        </authorList>
    </citation>
    <scope>NUCLEOTIDE SEQUENCE</scope>
    <source>
        <strain evidence="2">86</strain>
    </source>
</reference>
<dbReference type="RefSeq" id="WP_288196062.1">
    <property type="nucleotide sequence ID" value="NZ_LT608334.1"/>
</dbReference>
<gene>
    <name evidence="2" type="ORF">KL86PLE_30145</name>
</gene>
<dbReference type="Pfam" id="PF10691">
    <property type="entry name" value="DUF2497"/>
    <property type="match status" value="1"/>
</dbReference>
<proteinExistence type="predicted"/>
<name>A0A212LDZ5_9HYPH</name>
<organism evidence="2">
    <name type="scientific">uncultured Pleomorphomonas sp</name>
    <dbReference type="NCBI Taxonomy" id="442121"/>
    <lineage>
        <taxon>Bacteria</taxon>
        <taxon>Pseudomonadati</taxon>
        <taxon>Pseudomonadota</taxon>
        <taxon>Alphaproteobacteria</taxon>
        <taxon>Hyphomicrobiales</taxon>
        <taxon>Pleomorphomonadaceae</taxon>
        <taxon>Pleomorphomonas</taxon>
        <taxon>environmental samples</taxon>
    </lineage>
</organism>
<protein>
    <recommendedName>
        <fullName evidence="3">Pole-organizing protein PopZ</fullName>
    </recommendedName>
</protein>
<feature type="compositionally biased region" description="Basic and acidic residues" evidence="1">
    <location>
        <begin position="22"/>
        <end position="33"/>
    </location>
</feature>
<feature type="compositionally biased region" description="Low complexity" evidence="1">
    <location>
        <begin position="132"/>
        <end position="146"/>
    </location>
</feature>
<feature type="region of interest" description="Disordered" evidence="1">
    <location>
        <begin position="127"/>
        <end position="156"/>
    </location>
</feature>
<accession>A0A212LDZ5</accession>
<dbReference type="AlphaFoldDB" id="A0A212LDZ5"/>
<dbReference type="EMBL" id="FMJD01000007">
    <property type="protein sequence ID" value="SCM75698.1"/>
    <property type="molecule type" value="Genomic_DNA"/>
</dbReference>
<feature type="compositionally biased region" description="Low complexity" evidence="1">
    <location>
        <begin position="34"/>
        <end position="43"/>
    </location>
</feature>
<dbReference type="InterPro" id="IPR019632">
    <property type="entry name" value="DUF2497"/>
</dbReference>
<feature type="compositionally biased region" description="Acidic residues" evidence="1">
    <location>
        <begin position="75"/>
        <end position="93"/>
    </location>
</feature>
<feature type="region of interest" description="Disordered" evidence="1">
    <location>
        <begin position="22"/>
        <end position="93"/>
    </location>
</feature>
<evidence type="ECO:0000313" key="2">
    <source>
        <dbReference type="EMBL" id="SCM75698.1"/>
    </source>
</evidence>
<evidence type="ECO:0008006" key="3">
    <source>
        <dbReference type="Google" id="ProtNLM"/>
    </source>
</evidence>
<sequence length="225" mass="24129">MAKAAASAEPSMEEILASIRRIIADEPEGKEAAAPKPAPAKAAAPKREVETMAKPALEDEHISEEDLDKLFAQSGDDEDEPEMDVDDADDGDEPEVLDLADVATVDEAAALELVEGLKDDEAEVAFAEPDSEPLLSEPPKAAAPRARPAPEPEVEEPLVSAAASATVQSAFGQLSHTVLAANARTLDDLVKEMLRPMLRAWLDENLPVIVERLVRAEIERVSRGR</sequence>